<proteinExistence type="predicted"/>
<dbReference type="EMBL" id="AP021876">
    <property type="protein sequence ID" value="BBO80249.1"/>
    <property type="molecule type" value="Genomic_DNA"/>
</dbReference>
<organism evidence="1 2">
    <name type="scientific">Desulfosarcina ovata subsp. sediminis</name>
    <dbReference type="NCBI Taxonomy" id="885957"/>
    <lineage>
        <taxon>Bacteria</taxon>
        <taxon>Pseudomonadati</taxon>
        <taxon>Thermodesulfobacteriota</taxon>
        <taxon>Desulfobacteria</taxon>
        <taxon>Desulfobacterales</taxon>
        <taxon>Desulfosarcinaceae</taxon>
        <taxon>Desulfosarcina</taxon>
    </lineage>
</organism>
<reference evidence="1 2" key="1">
    <citation type="submission" date="2019-11" db="EMBL/GenBank/DDBJ databases">
        <title>Comparative genomics of hydrocarbon-degrading Desulfosarcina strains.</title>
        <authorList>
            <person name="Watanabe M."/>
            <person name="Kojima H."/>
            <person name="Fukui M."/>
        </authorList>
    </citation>
    <scope>NUCLEOTIDE SEQUENCE [LARGE SCALE GENOMIC DNA]</scope>
    <source>
        <strain evidence="1 2">28bB2T</strain>
    </source>
</reference>
<accession>A0A5K7ZKT0</accession>
<protein>
    <submittedName>
        <fullName evidence="1">Uncharacterized protein</fullName>
    </submittedName>
</protein>
<name>A0A5K7ZKT0_9BACT</name>
<dbReference type="KEGG" id="dov:DSCO28_08150"/>
<sequence>MKPEQIYQELKDLAEKLGVTVSEQSFRSTGIPVKSGFCIIKGNMHCIIDKNITLNRKTRVLAQALSQLPHENLYIVPAVREMISKYAKKRTAGTAQFNPSSNLT</sequence>
<gene>
    <name evidence="1" type="ORF">DSCO28_08150</name>
</gene>
<dbReference type="RefSeq" id="WP_155321263.1">
    <property type="nucleotide sequence ID" value="NZ_AP021876.1"/>
</dbReference>
<evidence type="ECO:0000313" key="2">
    <source>
        <dbReference type="Proteomes" id="UP000425960"/>
    </source>
</evidence>
<evidence type="ECO:0000313" key="1">
    <source>
        <dbReference type="EMBL" id="BBO80249.1"/>
    </source>
</evidence>
<dbReference type="Proteomes" id="UP000425960">
    <property type="component" value="Chromosome"/>
</dbReference>
<dbReference type="AlphaFoldDB" id="A0A5K7ZKT0"/>